<gene>
    <name evidence="9" type="primary">rluF</name>
    <name evidence="9" type="ORF">MLE19_03120</name>
</gene>
<dbReference type="Gene3D" id="3.30.70.1560">
    <property type="entry name" value="Alpha-L RNA-binding motif"/>
    <property type="match status" value="1"/>
</dbReference>
<comment type="catalytic activity">
    <reaction evidence="3">
        <text>uridine(35) in tRNA(Tyr) = pseudouridine(35) in tRNA(Tyr)</text>
        <dbReference type="Rhea" id="RHEA:60556"/>
        <dbReference type="Rhea" id="RHEA-COMP:15607"/>
        <dbReference type="Rhea" id="RHEA-COMP:15608"/>
        <dbReference type="ChEBI" id="CHEBI:65314"/>
        <dbReference type="ChEBI" id="CHEBI:65315"/>
    </reaction>
</comment>
<dbReference type="InterPro" id="IPR000748">
    <property type="entry name" value="PsdUridine_synth_RsuA/RluB/E/F"/>
</dbReference>
<keyword evidence="2 6" id="KW-0413">Isomerase</keyword>
<evidence type="ECO:0000256" key="5">
    <source>
        <dbReference type="PROSITE-ProRule" id="PRU00182"/>
    </source>
</evidence>
<dbReference type="GO" id="GO:0160138">
    <property type="term" value="F:23S rRNA pseudouridine(2604) synthase activity"/>
    <property type="evidence" value="ECO:0007669"/>
    <property type="project" value="UniProtKB-EC"/>
</dbReference>
<dbReference type="SUPFAM" id="SSF55120">
    <property type="entry name" value="Pseudouridine synthase"/>
    <property type="match status" value="1"/>
</dbReference>
<reference evidence="9 10" key="1">
    <citation type="submission" date="2022-03" db="EMBL/GenBank/DDBJ databases">
        <title>Genomic signatures underlying metal tolerance in selected Arctic bacterial isolates.</title>
        <authorList>
            <person name="Thomas F.A."/>
            <person name="Venkatachalam S."/>
            <person name="Krishnan K.P."/>
        </authorList>
    </citation>
    <scope>NUCLEOTIDE SEQUENCE [LARGE SCALE GENOMIC DNA]</scope>
    <source>
        <strain evidence="9 10">HM116</strain>
    </source>
</reference>
<dbReference type="InterPro" id="IPR042092">
    <property type="entry name" value="PsdUridine_s_RsuA/RluB/E/F_cat"/>
</dbReference>
<accession>A0ABS9S2H6</accession>
<feature type="compositionally biased region" description="Low complexity" evidence="7">
    <location>
        <begin position="301"/>
        <end position="329"/>
    </location>
</feature>
<evidence type="ECO:0000259" key="8">
    <source>
        <dbReference type="SMART" id="SM00363"/>
    </source>
</evidence>
<dbReference type="PANTHER" id="PTHR47683">
    <property type="entry name" value="PSEUDOURIDINE SYNTHASE FAMILY PROTEIN-RELATED"/>
    <property type="match status" value="1"/>
</dbReference>
<evidence type="ECO:0000313" key="9">
    <source>
        <dbReference type="EMBL" id="MCH4810317.1"/>
    </source>
</evidence>
<dbReference type="CDD" id="cd02554">
    <property type="entry name" value="PseudoU_synth_RluF"/>
    <property type="match status" value="1"/>
</dbReference>
<name>A0ABS9S2H6_9GAMM</name>
<dbReference type="InterPro" id="IPR050343">
    <property type="entry name" value="RsuA_PseudoU_synthase"/>
</dbReference>
<feature type="compositionally biased region" description="Basic and acidic residues" evidence="7">
    <location>
        <begin position="235"/>
        <end position="253"/>
    </location>
</feature>
<organism evidence="9 10">
    <name type="scientific">Vreelandella neptunia</name>
    <dbReference type="NCBI Taxonomy" id="115551"/>
    <lineage>
        <taxon>Bacteria</taxon>
        <taxon>Pseudomonadati</taxon>
        <taxon>Pseudomonadota</taxon>
        <taxon>Gammaproteobacteria</taxon>
        <taxon>Oceanospirillales</taxon>
        <taxon>Halomonadaceae</taxon>
        <taxon>Vreelandella</taxon>
    </lineage>
</organism>
<keyword evidence="5" id="KW-0694">RNA-binding</keyword>
<comment type="catalytic activity">
    <reaction evidence="4">
        <text>uridine(2604) in 23S rRNA = pseudouridine(2604) in 23S rRNA</text>
        <dbReference type="Rhea" id="RHEA:38875"/>
        <dbReference type="Rhea" id="RHEA-COMP:10093"/>
        <dbReference type="Rhea" id="RHEA-COMP:10094"/>
        <dbReference type="ChEBI" id="CHEBI:65314"/>
        <dbReference type="ChEBI" id="CHEBI:65315"/>
        <dbReference type="EC" id="5.4.99.21"/>
    </reaction>
</comment>
<feature type="domain" description="RNA-binding S4" evidence="8">
    <location>
        <begin position="7"/>
        <end position="65"/>
    </location>
</feature>
<comment type="caution">
    <text evidence="9">The sequence shown here is derived from an EMBL/GenBank/DDBJ whole genome shotgun (WGS) entry which is preliminary data.</text>
</comment>
<dbReference type="InterPro" id="IPR002942">
    <property type="entry name" value="S4_RNA-bd"/>
</dbReference>
<sequence length="359" mass="38637">MSLRKSTRINKYISESGMCSRREADRFVEQGNVWINGRRATTGDQVVAGDLVKVNGQEIEPQEEEDLVLIALNKPVGIVSTTESSEKDNIVEFVKHGVRIFPIGRLDKDSQGLIFLTNNGDLVNKILRANNNHEKEYQVTVNKPITDEFIDGMQSGVPILGKVTKRCKVQKESTFVFTITLVQGLNRQIRRMCEYFGYEVTQLIRTRIMNVPLKGLALGDWRDLTPKEIDTIIELTERSEAAPEKKRQPKPERPNYSAGSGAGKGKPAAKGRQKPAKAGASAGGAKSAGAKPLPKGKKAASGKVSTGPKGSAPGKPGAKGKPGVKGKPSTLGKAGGKPAGKGRVGRGKPIGGKPSPRRK</sequence>
<evidence type="ECO:0000313" key="10">
    <source>
        <dbReference type="Proteomes" id="UP001320609"/>
    </source>
</evidence>
<dbReference type="Gene3D" id="3.10.290.10">
    <property type="entry name" value="RNA-binding S4 domain"/>
    <property type="match status" value="1"/>
</dbReference>
<evidence type="ECO:0000256" key="6">
    <source>
        <dbReference type="RuleBase" id="RU003887"/>
    </source>
</evidence>
<dbReference type="SUPFAM" id="SSF55174">
    <property type="entry name" value="Alpha-L RNA-binding motif"/>
    <property type="match status" value="1"/>
</dbReference>
<evidence type="ECO:0000256" key="2">
    <source>
        <dbReference type="ARBA" id="ARBA00023235"/>
    </source>
</evidence>
<proteinExistence type="inferred from homology"/>
<dbReference type="InterPro" id="IPR006145">
    <property type="entry name" value="PsdUridine_synth_RsuA/RluA"/>
</dbReference>
<keyword evidence="10" id="KW-1185">Reference proteome</keyword>
<dbReference type="InterPro" id="IPR036986">
    <property type="entry name" value="S4_RNA-bd_sf"/>
</dbReference>
<feature type="compositionally biased region" description="Low complexity" evidence="7">
    <location>
        <begin position="276"/>
        <end position="293"/>
    </location>
</feature>
<evidence type="ECO:0000256" key="3">
    <source>
        <dbReference type="ARBA" id="ARBA00036390"/>
    </source>
</evidence>
<dbReference type="NCBIfam" id="NF007784">
    <property type="entry name" value="PRK10475.1"/>
    <property type="match status" value="1"/>
</dbReference>
<dbReference type="Proteomes" id="UP001320609">
    <property type="component" value="Unassembled WGS sequence"/>
</dbReference>
<dbReference type="EC" id="5.4.99.-" evidence="6"/>
<dbReference type="Gene3D" id="3.30.70.580">
    <property type="entry name" value="Pseudouridine synthase I, catalytic domain, N-terminal subdomain"/>
    <property type="match status" value="1"/>
</dbReference>
<dbReference type="Pfam" id="PF01479">
    <property type="entry name" value="S4"/>
    <property type="match status" value="1"/>
</dbReference>
<evidence type="ECO:0000256" key="1">
    <source>
        <dbReference type="ARBA" id="ARBA00008348"/>
    </source>
</evidence>
<dbReference type="PROSITE" id="PS01149">
    <property type="entry name" value="PSI_RSU"/>
    <property type="match status" value="1"/>
</dbReference>
<dbReference type="InterPro" id="IPR018496">
    <property type="entry name" value="PsdUridine_synth_RsuA/RluB_CS"/>
</dbReference>
<dbReference type="PANTHER" id="PTHR47683:SF2">
    <property type="entry name" value="RNA-BINDING S4 DOMAIN-CONTAINING PROTEIN"/>
    <property type="match status" value="1"/>
</dbReference>
<evidence type="ECO:0000256" key="4">
    <source>
        <dbReference type="ARBA" id="ARBA00036535"/>
    </source>
</evidence>
<protein>
    <recommendedName>
        <fullName evidence="6">Pseudouridine synthase</fullName>
        <ecNumber evidence="6">5.4.99.-</ecNumber>
    </recommendedName>
</protein>
<comment type="similarity">
    <text evidence="1 6">Belongs to the pseudouridine synthase RsuA family.</text>
</comment>
<dbReference type="Pfam" id="PF00849">
    <property type="entry name" value="PseudoU_synth_2"/>
    <property type="match status" value="1"/>
</dbReference>
<dbReference type="RefSeq" id="WP_240716599.1">
    <property type="nucleotide sequence ID" value="NZ_JAKVTW010000001.1"/>
</dbReference>
<dbReference type="SMART" id="SM00363">
    <property type="entry name" value="S4"/>
    <property type="match status" value="1"/>
</dbReference>
<dbReference type="EMBL" id="JAKVTW010000001">
    <property type="protein sequence ID" value="MCH4810317.1"/>
    <property type="molecule type" value="Genomic_DNA"/>
</dbReference>
<evidence type="ECO:0000256" key="7">
    <source>
        <dbReference type="SAM" id="MobiDB-lite"/>
    </source>
</evidence>
<dbReference type="InterPro" id="IPR020094">
    <property type="entry name" value="TruA/RsuA/RluB/E/F_N"/>
</dbReference>
<dbReference type="InterPro" id="IPR020103">
    <property type="entry name" value="PsdUridine_synth_cat_dom_sf"/>
</dbReference>
<dbReference type="PROSITE" id="PS50889">
    <property type="entry name" value="S4"/>
    <property type="match status" value="1"/>
</dbReference>
<dbReference type="CDD" id="cd00165">
    <property type="entry name" value="S4"/>
    <property type="match status" value="1"/>
</dbReference>
<dbReference type="NCBIfam" id="TIGR00093">
    <property type="entry name" value="pseudouridine synthase"/>
    <property type="match status" value="1"/>
</dbReference>
<feature type="region of interest" description="Disordered" evidence="7">
    <location>
        <begin position="235"/>
        <end position="359"/>
    </location>
</feature>